<proteinExistence type="predicted"/>
<dbReference type="Pfam" id="PF15249">
    <property type="entry name" value="GLTSCR1"/>
    <property type="match status" value="1"/>
</dbReference>
<feature type="domain" description="GLTSCR protein conserved" evidence="2">
    <location>
        <begin position="79"/>
        <end position="171"/>
    </location>
</feature>
<organism evidence="3 4">
    <name type="scientific">Lymnaea stagnalis</name>
    <name type="common">Great pond snail</name>
    <name type="synonym">Helix stagnalis</name>
    <dbReference type="NCBI Taxonomy" id="6523"/>
    <lineage>
        <taxon>Eukaryota</taxon>
        <taxon>Metazoa</taxon>
        <taxon>Spiralia</taxon>
        <taxon>Lophotrochozoa</taxon>
        <taxon>Mollusca</taxon>
        <taxon>Gastropoda</taxon>
        <taxon>Heterobranchia</taxon>
        <taxon>Euthyneura</taxon>
        <taxon>Panpulmonata</taxon>
        <taxon>Hygrophila</taxon>
        <taxon>Lymnaeoidea</taxon>
        <taxon>Lymnaeidae</taxon>
        <taxon>Lymnaea</taxon>
    </lineage>
</organism>
<evidence type="ECO:0000313" key="4">
    <source>
        <dbReference type="Proteomes" id="UP001497497"/>
    </source>
</evidence>
<feature type="non-terminal residue" evidence="3">
    <location>
        <position position="183"/>
    </location>
</feature>
<evidence type="ECO:0000313" key="3">
    <source>
        <dbReference type="EMBL" id="CAL1535435.1"/>
    </source>
</evidence>
<dbReference type="Proteomes" id="UP001497497">
    <property type="component" value="Unassembled WGS sequence"/>
</dbReference>
<feature type="compositionally biased region" description="Low complexity" evidence="1">
    <location>
        <begin position="28"/>
        <end position="37"/>
    </location>
</feature>
<dbReference type="AlphaFoldDB" id="A0AAV2HPK9"/>
<name>A0AAV2HPK9_LYMST</name>
<protein>
    <recommendedName>
        <fullName evidence="2">GLTSCR protein conserved domain-containing protein</fullName>
    </recommendedName>
</protein>
<accession>A0AAV2HPK9</accession>
<evidence type="ECO:0000256" key="1">
    <source>
        <dbReference type="SAM" id="MobiDB-lite"/>
    </source>
</evidence>
<keyword evidence="4" id="KW-1185">Reference proteome</keyword>
<dbReference type="InterPro" id="IPR052438">
    <property type="entry name" value="Chromatin_remod/trans_coact"/>
</dbReference>
<dbReference type="PANTHER" id="PTHR15572">
    <property type="entry name" value="GLIOMA TUMOR SUPPRESSOR CANDIDATE REGION GENE 1"/>
    <property type="match status" value="1"/>
</dbReference>
<dbReference type="GO" id="GO:0045893">
    <property type="term" value="P:positive regulation of DNA-templated transcription"/>
    <property type="evidence" value="ECO:0007669"/>
    <property type="project" value="TreeGrafter"/>
</dbReference>
<dbReference type="PANTHER" id="PTHR15572:SF0">
    <property type="entry name" value="GLUTAMINE-RICH PROTEIN-RELATED"/>
    <property type="match status" value="1"/>
</dbReference>
<sequence length="183" mass="22058">MDKSEENQCQQSTFQVLHKEEPMQYRKQQTTVQQQSSSQLPQIQQQIRVVPEIQMPTPAQQFVYPQMGRCLAEQQLLRDRTLALSPDVSTPFKSLSDAMRRLVRYHTLQDHKPEEGTKEMRTWDTRYSKLCEYLVKKKRCYMRRYNKMKLFNDMCPEKRPDYLQNLLCFNEQLRELIDSEKEK</sequence>
<feature type="region of interest" description="Disordered" evidence="1">
    <location>
        <begin position="1"/>
        <end position="37"/>
    </location>
</feature>
<dbReference type="GO" id="GO:0016514">
    <property type="term" value="C:SWI/SNF complex"/>
    <property type="evidence" value="ECO:0007669"/>
    <property type="project" value="TreeGrafter"/>
</dbReference>
<reference evidence="3 4" key="1">
    <citation type="submission" date="2024-04" db="EMBL/GenBank/DDBJ databases">
        <authorList>
            <consortium name="Genoscope - CEA"/>
            <person name="William W."/>
        </authorList>
    </citation>
    <scope>NUCLEOTIDE SEQUENCE [LARGE SCALE GENOMIC DNA]</scope>
</reference>
<dbReference type="EMBL" id="CAXITT010000202">
    <property type="protein sequence ID" value="CAL1535435.1"/>
    <property type="molecule type" value="Genomic_DNA"/>
</dbReference>
<gene>
    <name evidence="3" type="ORF">GSLYS_00009395001</name>
</gene>
<evidence type="ECO:0000259" key="2">
    <source>
        <dbReference type="Pfam" id="PF15249"/>
    </source>
</evidence>
<dbReference type="InterPro" id="IPR015671">
    <property type="entry name" value="GSCR1_dom"/>
</dbReference>
<comment type="caution">
    <text evidence="3">The sequence shown here is derived from an EMBL/GenBank/DDBJ whole genome shotgun (WGS) entry which is preliminary data.</text>
</comment>